<evidence type="ECO:0000313" key="2">
    <source>
        <dbReference type="EMBL" id="QKJ32803.1"/>
    </source>
</evidence>
<dbReference type="Proteomes" id="UP000505355">
    <property type="component" value="Chromosome"/>
</dbReference>
<accession>A0A7D4PXX2</accession>
<dbReference type="EMBL" id="CP054139">
    <property type="protein sequence ID" value="QKJ32803.1"/>
    <property type="molecule type" value="Genomic_DNA"/>
</dbReference>
<feature type="chain" id="PRO_5028962369" description="OB fold (BOF) protein" evidence="1">
    <location>
        <begin position="20"/>
        <end position="130"/>
    </location>
</feature>
<sequence length="130" mass="14099">MKKLIIIALFAVLAGKAGAQTVIPAKEAAKHIGETVSITDKIFGGKYFENSKMTLLDMGGYNPNQVLTIMIPGADKDKFKGNPEADYKGKDVTVTGKIIDYKGKPEIIVNDPKQLKLVMIDNVNKTKAGF</sequence>
<proteinExistence type="predicted"/>
<name>A0A7D4PXX2_9SPHI</name>
<reference evidence="2 3" key="1">
    <citation type="submission" date="2020-05" db="EMBL/GenBank/DDBJ databases">
        <title>Mucilaginibacter mali sp. nov.</title>
        <authorList>
            <person name="Kim H.S."/>
            <person name="Lee K.C."/>
            <person name="Suh M.K."/>
            <person name="Kim J.-S."/>
            <person name="Han K.-I."/>
            <person name="Eom M.K."/>
            <person name="Shin Y.K."/>
            <person name="Lee J.-S."/>
        </authorList>
    </citation>
    <scope>NUCLEOTIDE SEQUENCE [LARGE SCALE GENOMIC DNA]</scope>
    <source>
        <strain evidence="2 3">G2-14</strain>
    </source>
</reference>
<keyword evidence="3" id="KW-1185">Reference proteome</keyword>
<dbReference type="AlphaFoldDB" id="A0A7D4PXX2"/>
<evidence type="ECO:0000256" key="1">
    <source>
        <dbReference type="SAM" id="SignalP"/>
    </source>
</evidence>
<feature type="signal peptide" evidence="1">
    <location>
        <begin position="1"/>
        <end position="19"/>
    </location>
</feature>
<organism evidence="2 3">
    <name type="scientific">Mucilaginibacter mali</name>
    <dbReference type="NCBI Taxonomy" id="2740462"/>
    <lineage>
        <taxon>Bacteria</taxon>
        <taxon>Pseudomonadati</taxon>
        <taxon>Bacteroidota</taxon>
        <taxon>Sphingobacteriia</taxon>
        <taxon>Sphingobacteriales</taxon>
        <taxon>Sphingobacteriaceae</taxon>
        <taxon>Mucilaginibacter</taxon>
    </lineage>
</organism>
<dbReference type="RefSeq" id="WP_173417448.1">
    <property type="nucleotide sequence ID" value="NZ_CP054139.1"/>
</dbReference>
<gene>
    <name evidence="2" type="ORF">HQ865_24620</name>
</gene>
<keyword evidence="1" id="KW-0732">Signal</keyword>
<dbReference type="KEGG" id="mmab:HQ865_24620"/>
<protein>
    <recommendedName>
        <fullName evidence="4">OB fold (BOF) protein</fullName>
    </recommendedName>
</protein>
<evidence type="ECO:0008006" key="4">
    <source>
        <dbReference type="Google" id="ProtNLM"/>
    </source>
</evidence>
<evidence type="ECO:0000313" key="3">
    <source>
        <dbReference type="Proteomes" id="UP000505355"/>
    </source>
</evidence>